<dbReference type="RefSeq" id="WP_341404210.1">
    <property type="nucleotide sequence ID" value="NZ_JBBUKT010000003.1"/>
</dbReference>
<dbReference type="EMBL" id="JBBUKT010000003">
    <property type="protein sequence ID" value="MEK7950602.1"/>
    <property type="molecule type" value="Genomic_DNA"/>
</dbReference>
<reference evidence="2 3" key="1">
    <citation type="submission" date="2024-04" db="EMBL/GenBank/DDBJ databases">
        <title>Luteolibacter sp. isolated from soil.</title>
        <authorList>
            <person name="An J."/>
        </authorList>
    </citation>
    <scope>NUCLEOTIDE SEQUENCE [LARGE SCALE GENOMIC DNA]</scope>
    <source>
        <strain evidence="2 3">Y139</strain>
    </source>
</reference>
<evidence type="ECO:0000313" key="3">
    <source>
        <dbReference type="Proteomes" id="UP001371305"/>
    </source>
</evidence>
<keyword evidence="1" id="KW-0812">Transmembrane</keyword>
<keyword evidence="3" id="KW-1185">Reference proteome</keyword>
<dbReference type="Proteomes" id="UP001371305">
    <property type="component" value="Unassembled WGS sequence"/>
</dbReference>
<accession>A0ABU9AV14</accession>
<name>A0ABU9AV14_9BACT</name>
<organism evidence="2 3">
    <name type="scientific">Luteolibacter soli</name>
    <dbReference type="NCBI Taxonomy" id="3135280"/>
    <lineage>
        <taxon>Bacteria</taxon>
        <taxon>Pseudomonadati</taxon>
        <taxon>Verrucomicrobiota</taxon>
        <taxon>Verrucomicrobiia</taxon>
        <taxon>Verrucomicrobiales</taxon>
        <taxon>Verrucomicrobiaceae</taxon>
        <taxon>Luteolibacter</taxon>
    </lineage>
</organism>
<protein>
    <submittedName>
        <fullName evidence="2">Uncharacterized protein</fullName>
    </submittedName>
</protein>
<keyword evidence="1" id="KW-1133">Transmembrane helix</keyword>
<proteinExistence type="predicted"/>
<feature type="transmembrane region" description="Helical" evidence="1">
    <location>
        <begin position="6"/>
        <end position="29"/>
    </location>
</feature>
<sequence>MIDEPWFLPTAFGTVVFLQLVLLIAVLRLSGRVSQLFRMVAPPTQASAAVQELADRKEATGEQKKWFAEFLAEDPSRRELPKKEQFAQFRQWRDQKGLNWKGPAEA</sequence>
<evidence type="ECO:0000256" key="1">
    <source>
        <dbReference type="SAM" id="Phobius"/>
    </source>
</evidence>
<evidence type="ECO:0000313" key="2">
    <source>
        <dbReference type="EMBL" id="MEK7950602.1"/>
    </source>
</evidence>
<comment type="caution">
    <text evidence="2">The sequence shown here is derived from an EMBL/GenBank/DDBJ whole genome shotgun (WGS) entry which is preliminary data.</text>
</comment>
<keyword evidence="1" id="KW-0472">Membrane</keyword>
<gene>
    <name evidence="2" type="ORF">WKV53_08850</name>
</gene>